<protein>
    <submittedName>
        <fullName evidence="2">NUDIX hydrolase</fullName>
    </submittedName>
</protein>
<dbReference type="SUPFAM" id="SSF55811">
    <property type="entry name" value="Nudix"/>
    <property type="match status" value="1"/>
</dbReference>
<accession>A0A846XJJ7</accession>
<proteinExistence type="predicted"/>
<reference evidence="2 3" key="1">
    <citation type="submission" date="2020-04" db="EMBL/GenBank/DDBJ databases">
        <title>MicrobeNet Type strains.</title>
        <authorList>
            <person name="Nicholson A.C."/>
        </authorList>
    </citation>
    <scope>NUCLEOTIDE SEQUENCE [LARGE SCALE GENOMIC DNA]</scope>
    <source>
        <strain evidence="2 3">DSM 45078</strain>
    </source>
</reference>
<dbReference type="Pfam" id="PF00293">
    <property type="entry name" value="NUDIX"/>
    <property type="match status" value="1"/>
</dbReference>
<gene>
    <name evidence="2" type="ORF">HGA13_20930</name>
</gene>
<comment type="caution">
    <text evidence="2">The sequence shown here is derived from an EMBL/GenBank/DDBJ whole genome shotgun (WGS) entry which is preliminary data.</text>
</comment>
<dbReference type="InterPro" id="IPR000086">
    <property type="entry name" value="NUDIX_hydrolase_dom"/>
</dbReference>
<organism evidence="2 3">
    <name type="scientific">Nocardia speluncae</name>
    <dbReference type="NCBI Taxonomy" id="419477"/>
    <lineage>
        <taxon>Bacteria</taxon>
        <taxon>Bacillati</taxon>
        <taxon>Actinomycetota</taxon>
        <taxon>Actinomycetes</taxon>
        <taxon>Mycobacteriales</taxon>
        <taxon>Nocardiaceae</taxon>
        <taxon>Nocardia</taxon>
    </lineage>
</organism>
<dbReference type="InterPro" id="IPR015797">
    <property type="entry name" value="NUDIX_hydrolase-like_dom_sf"/>
</dbReference>
<dbReference type="GO" id="GO:0016787">
    <property type="term" value="F:hydrolase activity"/>
    <property type="evidence" value="ECO:0007669"/>
    <property type="project" value="UniProtKB-KW"/>
</dbReference>
<keyword evidence="3" id="KW-1185">Reference proteome</keyword>
<evidence type="ECO:0000259" key="1">
    <source>
        <dbReference type="PROSITE" id="PS51462"/>
    </source>
</evidence>
<keyword evidence="2" id="KW-0378">Hydrolase</keyword>
<name>A0A846XJJ7_9NOCA</name>
<evidence type="ECO:0000313" key="3">
    <source>
        <dbReference type="Proteomes" id="UP000565715"/>
    </source>
</evidence>
<dbReference type="Gene3D" id="3.90.79.10">
    <property type="entry name" value="Nucleoside Triphosphate Pyrophosphohydrolase"/>
    <property type="match status" value="1"/>
</dbReference>
<evidence type="ECO:0000313" key="2">
    <source>
        <dbReference type="EMBL" id="NKY35515.1"/>
    </source>
</evidence>
<dbReference type="AlphaFoldDB" id="A0A846XJJ7"/>
<feature type="domain" description="Nudix hydrolase" evidence="1">
    <location>
        <begin position="17"/>
        <end position="148"/>
    </location>
</feature>
<dbReference type="RefSeq" id="WP_068041897.1">
    <property type="nucleotide sequence ID" value="NZ_JAAXOO010000005.1"/>
</dbReference>
<sequence length="148" mass="15958">MSVSMFDETLPRGERDGVGLRVGAIIDRGGEVLLLELPSTGPIRPTRKLPGATVEPGESVTGALIRGVEEETGLTVTDIRHHVGDFEYLSPAGKPVRRLHFEVEVESPGPVVLSAHAGYVWAPVDGDDLSVTSSVQKILDTYRELVYP</sequence>
<dbReference type="Proteomes" id="UP000565715">
    <property type="component" value="Unassembled WGS sequence"/>
</dbReference>
<dbReference type="EMBL" id="JAAXOO010000005">
    <property type="protein sequence ID" value="NKY35515.1"/>
    <property type="molecule type" value="Genomic_DNA"/>
</dbReference>
<dbReference type="PROSITE" id="PS51462">
    <property type="entry name" value="NUDIX"/>
    <property type="match status" value="1"/>
</dbReference>